<dbReference type="RefSeq" id="WP_020895876.1">
    <property type="nucleotide sequence ID" value="NZ_ATMR01000081.1"/>
</dbReference>
<accession>S7VWM5</accession>
<evidence type="ECO:0000313" key="1">
    <source>
        <dbReference type="EMBL" id="EPR73777.1"/>
    </source>
</evidence>
<comment type="caution">
    <text evidence="1">The sequence shown here is derived from an EMBL/GenBank/DDBJ whole genome shotgun (WGS) entry which is preliminary data.</text>
</comment>
<protein>
    <submittedName>
        <fullName evidence="1">Uncharacterized protein</fullName>
    </submittedName>
</protein>
<evidence type="ECO:0000313" key="2">
    <source>
        <dbReference type="Proteomes" id="UP000014962"/>
    </source>
</evidence>
<dbReference type="EMBL" id="ATMR01000081">
    <property type="protein sequence ID" value="EPR73777.1"/>
    <property type="molecule type" value="Genomic_DNA"/>
</dbReference>
<proteinExistence type="predicted"/>
<dbReference type="eggNOG" id="ENOG5032THV">
    <property type="taxonomic scope" value="Bacteria"/>
</dbReference>
<organism evidence="1 2">
    <name type="scientific">Winogradskyella psychrotolerans RS-3</name>
    <dbReference type="NCBI Taxonomy" id="641526"/>
    <lineage>
        <taxon>Bacteria</taxon>
        <taxon>Pseudomonadati</taxon>
        <taxon>Bacteroidota</taxon>
        <taxon>Flavobacteriia</taxon>
        <taxon>Flavobacteriales</taxon>
        <taxon>Flavobacteriaceae</taxon>
        <taxon>Winogradskyella</taxon>
    </lineage>
</organism>
<keyword evidence="2" id="KW-1185">Reference proteome</keyword>
<reference evidence="1 2" key="1">
    <citation type="journal article" date="2013" name="Genome Announc.">
        <title>Draft Genome Sequence of Winogradskyella psychrotolerans RS-3T, Isolated from the Marine Transect of Kongsfjorden, Ny-Alesund, Svalbard, Arctic Ocean.</title>
        <authorList>
            <person name="Kumar Pinnaka A."/>
            <person name="Ara S."/>
            <person name="Singh A."/>
            <person name="Shivaji S."/>
        </authorList>
    </citation>
    <scope>NUCLEOTIDE SEQUENCE [LARGE SCALE GENOMIC DNA]</scope>
    <source>
        <strain evidence="1 2">RS-3</strain>
    </source>
</reference>
<name>S7VWM5_9FLAO</name>
<dbReference type="STRING" id="641526.ADIWIN_1137"/>
<dbReference type="OrthoDB" id="1202334at2"/>
<sequence>MEVILYREEYKNVDTIDRFLRFYNTTNMTYLASDLLKKGLSPPQITDAILKAIKVGKSSGLKIEKHFLPIFTQVNSKIISDCKLSQLGYGLLLINADVELGVVGKWQVNLLERFLE</sequence>
<gene>
    <name evidence="1" type="ORF">ADIWIN_1137</name>
</gene>
<dbReference type="AlphaFoldDB" id="S7VWM5"/>
<dbReference type="Proteomes" id="UP000014962">
    <property type="component" value="Unassembled WGS sequence"/>
</dbReference>